<dbReference type="SMART" id="SM00086">
    <property type="entry name" value="PAC"/>
    <property type="match status" value="4"/>
</dbReference>
<dbReference type="InterPro" id="IPR000700">
    <property type="entry name" value="PAS-assoc_C"/>
</dbReference>
<dbReference type="Proteomes" id="UP001265700">
    <property type="component" value="Unassembled WGS sequence"/>
</dbReference>
<feature type="domain" description="PAC" evidence="8">
    <location>
        <begin position="487"/>
        <end position="539"/>
    </location>
</feature>
<feature type="domain" description="PAS" evidence="7">
    <location>
        <begin position="25"/>
        <end position="69"/>
    </location>
</feature>
<dbReference type="InterPro" id="IPR035965">
    <property type="entry name" value="PAS-like_dom_sf"/>
</dbReference>
<evidence type="ECO:0000256" key="6">
    <source>
        <dbReference type="SAM" id="Coils"/>
    </source>
</evidence>
<keyword evidence="6" id="KW-0175">Coiled coil</keyword>
<evidence type="ECO:0000256" key="4">
    <source>
        <dbReference type="ARBA" id="ARBA00022679"/>
    </source>
</evidence>
<feature type="domain" description="PAS" evidence="7">
    <location>
        <begin position="540"/>
        <end position="587"/>
    </location>
</feature>
<dbReference type="PROSITE" id="PS50113">
    <property type="entry name" value="PAC"/>
    <property type="match status" value="2"/>
</dbReference>
<dbReference type="NCBIfam" id="TIGR00229">
    <property type="entry name" value="sensory_box"/>
    <property type="match status" value="4"/>
</dbReference>
<evidence type="ECO:0000313" key="9">
    <source>
        <dbReference type="EMBL" id="MDR7152817.1"/>
    </source>
</evidence>
<organism evidence="9 10">
    <name type="scientific">Hydrogenophaga palleronii</name>
    <dbReference type="NCBI Taxonomy" id="65655"/>
    <lineage>
        <taxon>Bacteria</taxon>
        <taxon>Pseudomonadati</taxon>
        <taxon>Pseudomonadota</taxon>
        <taxon>Betaproteobacteria</taxon>
        <taxon>Burkholderiales</taxon>
        <taxon>Comamonadaceae</taxon>
        <taxon>Hydrogenophaga</taxon>
    </lineage>
</organism>
<comment type="caution">
    <text evidence="9">The sequence shown here is derived from an EMBL/GenBank/DDBJ whole genome shotgun (WGS) entry which is preliminary data.</text>
</comment>
<dbReference type="InterPro" id="IPR036890">
    <property type="entry name" value="HATPase_C_sf"/>
</dbReference>
<evidence type="ECO:0000256" key="3">
    <source>
        <dbReference type="ARBA" id="ARBA00022553"/>
    </source>
</evidence>
<proteinExistence type="predicted"/>
<dbReference type="InterPro" id="IPR052162">
    <property type="entry name" value="Sensor_kinase/Photoreceptor"/>
</dbReference>
<dbReference type="PANTHER" id="PTHR43304">
    <property type="entry name" value="PHYTOCHROME-LIKE PROTEIN CPH1"/>
    <property type="match status" value="1"/>
</dbReference>
<dbReference type="SUPFAM" id="SSF55785">
    <property type="entry name" value="PYP-like sensor domain (PAS domain)"/>
    <property type="match status" value="5"/>
</dbReference>
<evidence type="ECO:0000256" key="2">
    <source>
        <dbReference type="ARBA" id="ARBA00012438"/>
    </source>
</evidence>
<sequence length="886" mass="99932">MPTPERGPPQKPKDLSATRDAAWASEQQCRLLFDGHPQPIWVFDQSNMRMLAVNAAAITRYGYSREEFLQLTVLDVRRTLQGERLTVAQVDQDVIGPNGLRLTTRWQHALKDGNVMDVEVTSCDLLWEGRAARLVVVNDVTERTAMQRQAEQAMRETSTVRELLDHVIHRVGDAIIALDKNLRFTYLNAPALRLLQRERAEQLVGSYIWDEYELEHGRAFHSAYTRALRNQQSEIFEAFYAPWDKWIEVRVFPSPEGLSIFCNDITERKLFERLLLDRERDFRLLAEHMPAMIYRASVEPPYHALYVSPSIQILGYTVQSWMADPMAWTQALHPDDRERALGALSEAYVDGGDHQIQYRLRDAQGQWRHFRDRSRRIDPTDGSPAYVQGIALDVTDLVESEQALRASEASLRRSEQRYRLAAASGQVWDWDIAHDRLNLSPDFWAQLGFEPMPATAYSSCLGALIHPEDLILYRNAMRRHLRDRKPFVMEVRLSDARGAWRWLHVQGQAEWNDQGWATFMAGTTVDISPRKKAEAALRESEAYRRKLFEHLADGVLLIDRDDRILDANPQALNMLGYTGESLLNMSLQALLANQEPTFPATLPVDHLQPQSPHPSTLTEWNVLRRDGTVLPVEVSIRALDAERYIAVLRDMSDRRAAQQALLTHQLELSELNQRLMKQEQSTTQRLAQALHDNLGQSLAVARLNLEAVLISEGATLPAALAAQCQRLSQVLAQAVLDVREVLADLRPPLLEELGLAAALDNETRATPQTLGTDVLLEIAEGLNRQRWPTDVEYCAFMVVREAIANARLHARASLIRVLLGGDGSRLMVDVIDDGAGMPPDMSQGRPGHLGIVGMRERAISIGARFAIIAEPGGGTRVSLNWGASGP</sequence>
<dbReference type="Pfam" id="PF13426">
    <property type="entry name" value="PAS_9"/>
    <property type="match status" value="2"/>
</dbReference>
<accession>A0ABU1WU39</accession>
<evidence type="ECO:0000259" key="8">
    <source>
        <dbReference type="PROSITE" id="PS50113"/>
    </source>
</evidence>
<dbReference type="Pfam" id="PF08448">
    <property type="entry name" value="PAS_4"/>
    <property type="match status" value="1"/>
</dbReference>
<dbReference type="PROSITE" id="PS50112">
    <property type="entry name" value="PAS"/>
    <property type="match status" value="3"/>
</dbReference>
<feature type="domain" description="PAS" evidence="7">
    <location>
        <begin position="160"/>
        <end position="231"/>
    </location>
</feature>
<dbReference type="InterPro" id="IPR013655">
    <property type="entry name" value="PAS_fold_3"/>
</dbReference>
<protein>
    <recommendedName>
        <fullName evidence="2">histidine kinase</fullName>
        <ecNumber evidence="2">2.7.13.3</ecNumber>
    </recommendedName>
</protein>
<dbReference type="CDD" id="cd16917">
    <property type="entry name" value="HATPase_UhpB-NarQ-NarX-like"/>
    <property type="match status" value="1"/>
</dbReference>
<dbReference type="SUPFAM" id="SSF55874">
    <property type="entry name" value="ATPase domain of HSP90 chaperone/DNA topoisomerase II/histidine kinase"/>
    <property type="match status" value="1"/>
</dbReference>
<reference evidence="9 10" key="1">
    <citation type="submission" date="2023-07" db="EMBL/GenBank/DDBJ databases">
        <title>Sorghum-associated microbial communities from plants grown in Nebraska, USA.</title>
        <authorList>
            <person name="Schachtman D."/>
        </authorList>
    </citation>
    <scope>NUCLEOTIDE SEQUENCE [LARGE SCALE GENOMIC DNA]</scope>
    <source>
        <strain evidence="9 10">4249</strain>
    </source>
</reference>
<dbReference type="PANTHER" id="PTHR43304:SF1">
    <property type="entry name" value="PAC DOMAIN-CONTAINING PROTEIN"/>
    <property type="match status" value="1"/>
</dbReference>
<evidence type="ECO:0000256" key="5">
    <source>
        <dbReference type="ARBA" id="ARBA00022777"/>
    </source>
</evidence>
<dbReference type="EC" id="2.7.13.3" evidence="2"/>
<dbReference type="CDD" id="cd00130">
    <property type="entry name" value="PAS"/>
    <property type="match status" value="4"/>
</dbReference>
<dbReference type="EMBL" id="JAVDWU010000014">
    <property type="protein sequence ID" value="MDR7152817.1"/>
    <property type="molecule type" value="Genomic_DNA"/>
</dbReference>
<keyword evidence="4" id="KW-0808">Transferase</keyword>
<keyword evidence="10" id="KW-1185">Reference proteome</keyword>
<dbReference type="Gene3D" id="3.30.450.20">
    <property type="entry name" value="PAS domain"/>
    <property type="match status" value="5"/>
</dbReference>
<dbReference type="InterPro" id="IPR001610">
    <property type="entry name" value="PAC"/>
</dbReference>
<feature type="coiled-coil region" evidence="6">
    <location>
        <begin position="654"/>
        <end position="681"/>
    </location>
</feature>
<dbReference type="Gene3D" id="3.30.565.10">
    <property type="entry name" value="Histidine kinase-like ATPase, C-terminal domain"/>
    <property type="match status" value="1"/>
</dbReference>
<keyword evidence="5" id="KW-0418">Kinase</keyword>
<dbReference type="InterPro" id="IPR011712">
    <property type="entry name" value="Sig_transdc_His_kin_sub3_dim/P"/>
</dbReference>
<gene>
    <name evidence="9" type="ORF">J2W49_004795</name>
</gene>
<dbReference type="Pfam" id="PF02518">
    <property type="entry name" value="HATPase_c"/>
    <property type="match status" value="1"/>
</dbReference>
<dbReference type="Pfam" id="PF08447">
    <property type="entry name" value="PAS_3"/>
    <property type="match status" value="2"/>
</dbReference>
<dbReference type="InterPro" id="IPR000014">
    <property type="entry name" value="PAS"/>
</dbReference>
<dbReference type="Pfam" id="PF07730">
    <property type="entry name" value="HisKA_3"/>
    <property type="match status" value="1"/>
</dbReference>
<keyword evidence="3" id="KW-0597">Phosphoprotein</keyword>
<name>A0ABU1WU39_9BURK</name>
<evidence type="ECO:0000259" key="7">
    <source>
        <dbReference type="PROSITE" id="PS50112"/>
    </source>
</evidence>
<comment type="catalytic activity">
    <reaction evidence="1">
        <text>ATP + protein L-histidine = ADP + protein N-phospho-L-histidine.</text>
        <dbReference type="EC" id="2.7.13.3"/>
    </reaction>
</comment>
<dbReference type="InterPro" id="IPR003594">
    <property type="entry name" value="HATPase_dom"/>
</dbReference>
<evidence type="ECO:0000256" key="1">
    <source>
        <dbReference type="ARBA" id="ARBA00000085"/>
    </source>
</evidence>
<feature type="domain" description="PAC" evidence="8">
    <location>
        <begin position="354"/>
        <end position="406"/>
    </location>
</feature>
<evidence type="ECO:0000313" key="10">
    <source>
        <dbReference type="Proteomes" id="UP001265700"/>
    </source>
</evidence>
<dbReference type="InterPro" id="IPR013656">
    <property type="entry name" value="PAS_4"/>
</dbReference>
<dbReference type="SMART" id="SM00091">
    <property type="entry name" value="PAS"/>
    <property type="match status" value="4"/>
</dbReference>